<accession>A0A6S7CE13</accession>
<dbReference type="Proteomes" id="UP000494115">
    <property type="component" value="Unassembled WGS sequence"/>
</dbReference>
<evidence type="ECO:0000313" key="1">
    <source>
        <dbReference type="EMBL" id="CAB3807209.1"/>
    </source>
</evidence>
<protein>
    <submittedName>
        <fullName evidence="1">Uncharacterized protein</fullName>
    </submittedName>
</protein>
<sequence>MARSIVRKGGDFTSAMAFQFAATNLVLELGVQMAKFSGPV</sequence>
<organism evidence="1 2">
    <name type="scientific">Pararobbsia alpina</name>
    <dbReference type="NCBI Taxonomy" id="621374"/>
    <lineage>
        <taxon>Bacteria</taxon>
        <taxon>Pseudomonadati</taxon>
        <taxon>Pseudomonadota</taxon>
        <taxon>Betaproteobacteria</taxon>
        <taxon>Burkholderiales</taxon>
        <taxon>Burkholderiaceae</taxon>
        <taxon>Pararobbsia</taxon>
    </lineage>
</organism>
<keyword evidence="2" id="KW-1185">Reference proteome</keyword>
<evidence type="ECO:0000313" key="2">
    <source>
        <dbReference type="Proteomes" id="UP000494115"/>
    </source>
</evidence>
<dbReference type="AlphaFoldDB" id="A0A6S7CE13"/>
<name>A0A6S7CE13_9BURK</name>
<proteinExistence type="predicted"/>
<dbReference type="EMBL" id="CADIKM010000096">
    <property type="protein sequence ID" value="CAB3807209.1"/>
    <property type="molecule type" value="Genomic_DNA"/>
</dbReference>
<gene>
    <name evidence="1" type="ORF">LMG28138_05898</name>
</gene>
<reference evidence="1 2" key="1">
    <citation type="submission" date="2020-04" db="EMBL/GenBank/DDBJ databases">
        <authorList>
            <person name="De Canck E."/>
        </authorList>
    </citation>
    <scope>NUCLEOTIDE SEQUENCE [LARGE SCALE GENOMIC DNA]</scope>
    <source>
        <strain evidence="1 2">LMG 28138</strain>
    </source>
</reference>